<name>F4XU80_9CYAN</name>
<keyword evidence="1" id="KW-0732">Signal</keyword>
<organism evidence="2 3">
    <name type="scientific">Moorena producens 3L</name>
    <dbReference type="NCBI Taxonomy" id="489825"/>
    <lineage>
        <taxon>Bacteria</taxon>
        <taxon>Bacillati</taxon>
        <taxon>Cyanobacteriota</taxon>
        <taxon>Cyanophyceae</taxon>
        <taxon>Coleofasciculales</taxon>
        <taxon>Coleofasciculaceae</taxon>
        <taxon>Moorena</taxon>
    </lineage>
</organism>
<dbReference type="HOGENOM" id="CLU_2094088_0_0_3"/>
<protein>
    <submittedName>
        <fullName evidence="2">Uncharacterized protein</fullName>
    </submittedName>
</protein>
<gene>
    <name evidence="2" type="ORF">LYNGBM3L_30650</name>
</gene>
<dbReference type="Proteomes" id="UP000003959">
    <property type="component" value="Unassembled WGS sequence"/>
</dbReference>
<evidence type="ECO:0000313" key="3">
    <source>
        <dbReference type="Proteomes" id="UP000003959"/>
    </source>
</evidence>
<accession>F4XU80</accession>
<dbReference type="EMBL" id="GL890930">
    <property type="protein sequence ID" value="EGJ32056.1"/>
    <property type="molecule type" value="Genomic_DNA"/>
</dbReference>
<feature type="signal peptide" evidence="1">
    <location>
        <begin position="1"/>
        <end position="35"/>
    </location>
</feature>
<dbReference type="AlphaFoldDB" id="F4XU80"/>
<keyword evidence="3" id="KW-1185">Reference proteome</keyword>
<proteinExistence type="predicted"/>
<evidence type="ECO:0000313" key="2">
    <source>
        <dbReference type="EMBL" id="EGJ32056.1"/>
    </source>
</evidence>
<reference evidence="3" key="1">
    <citation type="journal article" date="2011" name="Proc. Natl. Acad. Sci. U.S.A.">
        <title>Genomic insights into the physiology and ecology of the marine filamentous cyanobacterium Lyngbya majuscula.</title>
        <authorList>
            <person name="Jones A.C."/>
            <person name="Monroe E.A."/>
            <person name="Podell S."/>
            <person name="Hess W.R."/>
            <person name="Klages S."/>
            <person name="Esquenazi E."/>
            <person name="Niessen S."/>
            <person name="Hoover H."/>
            <person name="Rothmann M."/>
            <person name="Lasken R.S."/>
            <person name="Yates J.R.III."/>
            <person name="Reinhardt R."/>
            <person name="Kube M."/>
            <person name="Burkart M.D."/>
            <person name="Allen E.E."/>
            <person name="Dorrestein P.C."/>
            <person name="Gerwick W.H."/>
            <person name="Gerwick L."/>
        </authorList>
    </citation>
    <scope>NUCLEOTIDE SEQUENCE [LARGE SCALE GENOMIC DNA]</scope>
    <source>
        <strain evidence="3">3L</strain>
    </source>
</reference>
<dbReference type="OrthoDB" id="9953078at2"/>
<evidence type="ECO:0000256" key="1">
    <source>
        <dbReference type="SAM" id="SignalP"/>
    </source>
</evidence>
<feature type="chain" id="PRO_5003324457" evidence="1">
    <location>
        <begin position="36"/>
        <end position="116"/>
    </location>
</feature>
<sequence>MKPTLTKILPSFGKQTSLALTALALTAGIVSNVQAQSLPSDFKLPQQSRGFFVDSTNSSQRFFEEGMSMGETEIKNLLNNKLSSADSILEISDEVVNREDILELENHQQLLDDGDS</sequence>
<dbReference type="RefSeq" id="WP_008186018.1">
    <property type="nucleotide sequence ID" value="NZ_GL890930.1"/>
</dbReference>